<dbReference type="PANTHER" id="PTHR13778">
    <property type="entry name" value="GLYCOSYLTRANSFERASE 8 DOMAIN-CONTAINING PROTEIN"/>
    <property type="match status" value="1"/>
</dbReference>
<dbReference type="InterPro" id="IPR050748">
    <property type="entry name" value="Glycosyltrans_8_dom-fam"/>
</dbReference>
<dbReference type="OrthoDB" id="9798746at2"/>
<protein>
    <submittedName>
        <fullName evidence="4">Glycosyl transferase family 8</fullName>
    </submittedName>
</protein>
<accession>D2QX95</accession>
<dbReference type="STRING" id="530564.Psta_3271"/>
<name>D2QX95_PIRSD</name>
<dbReference type="AlphaFoldDB" id="D2QX95"/>
<dbReference type="CAZy" id="GT8">
    <property type="family name" value="Glycosyltransferase Family 8"/>
</dbReference>
<organism evidence="4 5">
    <name type="scientific">Pirellula staleyi (strain ATCC 27377 / DSM 6068 / ICPB 4128)</name>
    <name type="common">Pirella staleyi</name>
    <dbReference type="NCBI Taxonomy" id="530564"/>
    <lineage>
        <taxon>Bacteria</taxon>
        <taxon>Pseudomonadati</taxon>
        <taxon>Planctomycetota</taxon>
        <taxon>Planctomycetia</taxon>
        <taxon>Pirellulales</taxon>
        <taxon>Pirellulaceae</taxon>
        <taxon>Pirellula</taxon>
    </lineage>
</organism>
<evidence type="ECO:0000313" key="4">
    <source>
        <dbReference type="EMBL" id="ADB17935.1"/>
    </source>
</evidence>
<dbReference type="KEGG" id="psl:Psta_3271"/>
<evidence type="ECO:0000313" key="5">
    <source>
        <dbReference type="Proteomes" id="UP000001887"/>
    </source>
</evidence>
<keyword evidence="2 4" id="KW-0808">Transferase</keyword>
<sequence length="350" mass="40434">MQRVLDVLTSADDRFAIGLAGTIKSVLASLSPSSKLNLWVLDGGISSENRDDLIHHWNDPRLSVNWLPVDRALLAEFKVAPHMSDAAYYRLLAPNLLPSSVKKLLYIDADLLVQRDLTDLWDEPFDGHSCIAVHDIGAPFLDSNQILLEKPDALSRIVCRNPIPMFEELGLAPETRYFNSGVFMIDLETWRSEQLSVQMFDVLCTHRERQIYHDQFALNIVLANRWKAADYRWNQLAYIHELKVPQHTFLEPQVFQQYKHSPWVVHFTYRKPWQPECQHPLRKRFFDYLAGSKWMQAMPEWHPPQQPIVAPPAPPAARQRQGLLGRMQRSIRKRIDSLGAVTSQVFRRAA</sequence>
<dbReference type="Gene3D" id="3.90.550.10">
    <property type="entry name" value="Spore Coat Polysaccharide Biosynthesis Protein SpsA, Chain A"/>
    <property type="match status" value="1"/>
</dbReference>
<dbReference type="PANTHER" id="PTHR13778:SF47">
    <property type="entry name" value="LIPOPOLYSACCHARIDE 1,3-GALACTOSYLTRANSFERASE"/>
    <property type="match status" value="1"/>
</dbReference>
<dbReference type="InterPro" id="IPR029044">
    <property type="entry name" value="Nucleotide-diphossugar_trans"/>
</dbReference>
<evidence type="ECO:0000256" key="3">
    <source>
        <dbReference type="ARBA" id="ARBA00022723"/>
    </source>
</evidence>
<dbReference type="eggNOG" id="COG1442">
    <property type="taxonomic scope" value="Bacteria"/>
</dbReference>
<reference evidence="4 5" key="1">
    <citation type="journal article" date="2009" name="Stand. Genomic Sci.">
        <title>Complete genome sequence of Pirellula staleyi type strain (ATCC 27377).</title>
        <authorList>
            <person name="Clum A."/>
            <person name="Tindall B.J."/>
            <person name="Sikorski J."/>
            <person name="Ivanova N."/>
            <person name="Mavrommatis K."/>
            <person name="Lucas S."/>
            <person name="Glavina del Rio T."/>
            <person name="Nolan M."/>
            <person name="Chen F."/>
            <person name="Tice H."/>
            <person name="Pitluck S."/>
            <person name="Cheng J.F."/>
            <person name="Chertkov O."/>
            <person name="Brettin T."/>
            <person name="Han C."/>
            <person name="Detter J.C."/>
            <person name="Kuske C."/>
            <person name="Bruce D."/>
            <person name="Goodwin L."/>
            <person name="Ovchinikova G."/>
            <person name="Pati A."/>
            <person name="Mikhailova N."/>
            <person name="Chen A."/>
            <person name="Palaniappan K."/>
            <person name="Land M."/>
            <person name="Hauser L."/>
            <person name="Chang Y.J."/>
            <person name="Jeffries C.D."/>
            <person name="Chain P."/>
            <person name="Rohde M."/>
            <person name="Goker M."/>
            <person name="Bristow J."/>
            <person name="Eisen J.A."/>
            <person name="Markowitz V."/>
            <person name="Hugenholtz P."/>
            <person name="Kyrpides N.C."/>
            <person name="Klenk H.P."/>
            <person name="Lapidus A."/>
        </authorList>
    </citation>
    <scope>NUCLEOTIDE SEQUENCE [LARGE SCALE GENOMIC DNA]</scope>
    <source>
        <strain evidence="5">ATCC 27377 / DSM 6068 / ICPB 4128</strain>
    </source>
</reference>
<keyword evidence="5" id="KW-1185">Reference proteome</keyword>
<dbReference type="GO" id="GO:0046872">
    <property type="term" value="F:metal ion binding"/>
    <property type="evidence" value="ECO:0007669"/>
    <property type="project" value="UniProtKB-KW"/>
</dbReference>
<dbReference type="GO" id="GO:0016757">
    <property type="term" value="F:glycosyltransferase activity"/>
    <property type="evidence" value="ECO:0007669"/>
    <property type="project" value="UniProtKB-KW"/>
</dbReference>
<keyword evidence="1" id="KW-0328">Glycosyltransferase</keyword>
<dbReference type="HOGENOM" id="CLU_050833_0_2_0"/>
<dbReference type="EMBL" id="CP001848">
    <property type="protein sequence ID" value="ADB17935.1"/>
    <property type="molecule type" value="Genomic_DNA"/>
</dbReference>
<proteinExistence type="predicted"/>
<dbReference type="InterPro" id="IPR002495">
    <property type="entry name" value="Glyco_trans_8"/>
</dbReference>
<gene>
    <name evidence="4" type="ordered locus">Psta_3271</name>
</gene>
<dbReference type="CDD" id="cd04194">
    <property type="entry name" value="GT8_A4GalT_like"/>
    <property type="match status" value="1"/>
</dbReference>
<evidence type="ECO:0000256" key="1">
    <source>
        <dbReference type="ARBA" id="ARBA00022676"/>
    </source>
</evidence>
<dbReference type="SUPFAM" id="SSF53448">
    <property type="entry name" value="Nucleotide-diphospho-sugar transferases"/>
    <property type="match status" value="1"/>
</dbReference>
<dbReference type="Pfam" id="PF01501">
    <property type="entry name" value="Glyco_transf_8"/>
    <property type="match status" value="1"/>
</dbReference>
<dbReference type="Proteomes" id="UP000001887">
    <property type="component" value="Chromosome"/>
</dbReference>
<evidence type="ECO:0000256" key="2">
    <source>
        <dbReference type="ARBA" id="ARBA00022679"/>
    </source>
</evidence>
<keyword evidence="3" id="KW-0479">Metal-binding</keyword>